<dbReference type="GO" id="GO:0009279">
    <property type="term" value="C:cell outer membrane"/>
    <property type="evidence" value="ECO:0007669"/>
    <property type="project" value="UniProtKB-SubCell"/>
</dbReference>
<keyword evidence="2" id="KW-1134">Transmembrane beta strand</keyword>
<dbReference type="InterPro" id="IPR027385">
    <property type="entry name" value="Beta-barrel_OMP"/>
</dbReference>
<dbReference type="PANTHER" id="PTHR35892">
    <property type="entry name" value="OUTER MEMBRANE PROTEIN PAGN-RELATED"/>
    <property type="match status" value="1"/>
</dbReference>
<keyword evidence="3" id="KW-0812">Transmembrane</keyword>
<reference evidence="8" key="1">
    <citation type="submission" date="2022-02" db="EMBL/GenBank/DDBJ databases">
        <title>Vibrio sp. nov., a new bacterium isolated from Bohai sea, China.</title>
        <authorList>
            <person name="Yuan Y."/>
        </authorList>
    </citation>
    <scope>NUCLEOTIDE SEQUENCE</scope>
    <source>
        <strain evidence="8">DBSS07</strain>
    </source>
</reference>
<evidence type="ECO:0000256" key="2">
    <source>
        <dbReference type="ARBA" id="ARBA00022452"/>
    </source>
</evidence>
<comment type="subcellular location">
    <subcellularLocation>
        <location evidence="1">Cell outer membrane</location>
        <topology evidence="1">Multi-pass membrane protein</topology>
    </subcellularLocation>
</comment>
<keyword evidence="4 6" id="KW-0732">Signal</keyword>
<evidence type="ECO:0000256" key="3">
    <source>
        <dbReference type="ARBA" id="ARBA00022692"/>
    </source>
</evidence>
<dbReference type="Pfam" id="PF13505">
    <property type="entry name" value="OMP_b-brl"/>
    <property type="match status" value="1"/>
</dbReference>
<evidence type="ECO:0000313" key="8">
    <source>
        <dbReference type="EMBL" id="MCW8332537.1"/>
    </source>
</evidence>
<evidence type="ECO:0000256" key="6">
    <source>
        <dbReference type="SAM" id="SignalP"/>
    </source>
</evidence>
<keyword evidence="5" id="KW-0472">Membrane</keyword>
<dbReference type="Proteomes" id="UP001155586">
    <property type="component" value="Unassembled WGS sequence"/>
</dbReference>
<evidence type="ECO:0000256" key="1">
    <source>
        <dbReference type="ARBA" id="ARBA00004571"/>
    </source>
</evidence>
<dbReference type="InterPro" id="IPR051723">
    <property type="entry name" value="Bact_OM_Invasion-Related"/>
</dbReference>
<dbReference type="Gene3D" id="2.40.160.20">
    <property type="match status" value="1"/>
</dbReference>
<dbReference type="SUPFAM" id="SSF56925">
    <property type="entry name" value="OMPA-like"/>
    <property type="match status" value="1"/>
</dbReference>
<organism evidence="8 9">
    <name type="scientific">Vibrio paucivorans</name>
    <dbReference type="NCBI Taxonomy" id="2829489"/>
    <lineage>
        <taxon>Bacteria</taxon>
        <taxon>Pseudomonadati</taxon>
        <taxon>Pseudomonadota</taxon>
        <taxon>Gammaproteobacteria</taxon>
        <taxon>Vibrionales</taxon>
        <taxon>Vibrionaceae</taxon>
        <taxon>Vibrio</taxon>
    </lineage>
</organism>
<dbReference type="RefSeq" id="WP_265686293.1">
    <property type="nucleotide sequence ID" value="NZ_JAKRRX010000005.1"/>
</dbReference>
<protein>
    <submittedName>
        <fullName evidence="8">Outer membrane beta-barrel protein</fullName>
    </submittedName>
</protein>
<feature type="domain" description="Outer membrane protein beta-barrel" evidence="7">
    <location>
        <begin position="5"/>
        <end position="166"/>
    </location>
</feature>
<proteinExistence type="predicted"/>
<name>A0A9X3CBB8_9VIBR</name>
<evidence type="ECO:0000256" key="4">
    <source>
        <dbReference type="ARBA" id="ARBA00022729"/>
    </source>
</evidence>
<comment type="caution">
    <text evidence="8">The sequence shown here is derived from an EMBL/GenBank/DDBJ whole genome shotgun (WGS) entry which is preliminary data.</text>
</comment>
<feature type="chain" id="PRO_5040860659" evidence="6">
    <location>
        <begin position="19"/>
        <end position="166"/>
    </location>
</feature>
<dbReference type="InterPro" id="IPR011250">
    <property type="entry name" value="OMP/PagP_B-barrel"/>
</dbReference>
<evidence type="ECO:0000256" key="5">
    <source>
        <dbReference type="ARBA" id="ARBA00023136"/>
    </source>
</evidence>
<feature type="signal peptide" evidence="6">
    <location>
        <begin position="1"/>
        <end position="18"/>
    </location>
</feature>
<accession>A0A9X3CBB8</accession>
<evidence type="ECO:0000259" key="7">
    <source>
        <dbReference type="Pfam" id="PF13505"/>
    </source>
</evidence>
<dbReference type="EMBL" id="JAKRRX010000005">
    <property type="protein sequence ID" value="MCW8332537.1"/>
    <property type="molecule type" value="Genomic_DNA"/>
</dbReference>
<gene>
    <name evidence="8" type="ORF">MD483_01640</name>
</gene>
<keyword evidence="9" id="KW-1185">Reference proteome</keyword>
<dbReference type="AlphaFoldDB" id="A0A9X3CBB8"/>
<evidence type="ECO:0000313" key="9">
    <source>
        <dbReference type="Proteomes" id="UP001155586"/>
    </source>
</evidence>
<sequence>MKKTLALATALLSSSTLANSFDHYLSLGYTQVDASYASESEKMDGVGFTYSRFERRQQIGVILLADYASSSSSALDASYYDVMGGIVYRPEKLNWLRVYPIVGASVFKGNVTSTAPDSDSEMYLSYGVGLQASIPNTKVFFDASYKNIDADFGDASAFNIGIGLRF</sequence>